<proteinExistence type="predicted"/>
<comment type="caution">
    <text evidence="2">The sequence shown here is derived from an EMBL/GenBank/DDBJ whole genome shotgun (WGS) entry which is preliminary data.</text>
</comment>
<dbReference type="PANTHER" id="PTHR13696:SF52">
    <property type="entry name" value="PARA FAMILY PROTEIN CT_582"/>
    <property type="match status" value="1"/>
</dbReference>
<dbReference type="CDD" id="cd02042">
    <property type="entry name" value="ParAB_family"/>
    <property type="match status" value="1"/>
</dbReference>
<name>A0A656QDX9_9BURK</name>
<reference evidence="2 3" key="1">
    <citation type="submission" date="2014-03" db="EMBL/GenBank/DDBJ databases">
        <title>Draft Genome Sequences of Four Burkholderia Strains.</title>
        <authorList>
            <person name="Liu X.Y."/>
            <person name="Li C.X."/>
            <person name="Xu J.H."/>
        </authorList>
    </citation>
    <scope>NUCLEOTIDE SEQUENCE [LARGE SCALE GENOMIC DNA]</scope>
    <source>
        <strain evidence="2 3">OP-1</strain>
    </source>
</reference>
<gene>
    <name evidence="2" type="ORF">BG60_11255</name>
</gene>
<dbReference type="Pfam" id="PF13614">
    <property type="entry name" value="AAA_31"/>
    <property type="match status" value="1"/>
</dbReference>
<dbReference type="PANTHER" id="PTHR13696">
    <property type="entry name" value="P-LOOP CONTAINING NUCLEOSIDE TRIPHOSPHATE HYDROLASE"/>
    <property type="match status" value="1"/>
</dbReference>
<dbReference type="InterPro" id="IPR027417">
    <property type="entry name" value="P-loop_NTPase"/>
</dbReference>
<dbReference type="EMBL" id="JFHD01000018">
    <property type="protein sequence ID" value="KDR28491.1"/>
    <property type="molecule type" value="Genomic_DNA"/>
</dbReference>
<protein>
    <submittedName>
        <fullName evidence="2">Chromosome partitioning protein</fullName>
    </submittedName>
</protein>
<dbReference type="RefSeq" id="WP_033536816.1">
    <property type="nucleotide sequence ID" value="NZ_JFHD01000018.1"/>
</dbReference>
<keyword evidence="3" id="KW-1185">Reference proteome</keyword>
<feature type="domain" description="AAA" evidence="1">
    <location>
        <begin position="117"/>
        <end position="279"/>
    </location>
</feature>
<dbReference type="OrthoDB" id="8950613at2"/>
<dbReference type="Proteomes" id="UP000027451">
    <property type="component" value="Unassembled WGS sequence"/>
</dbReference>
<dbReference type="AlphaFoldDB" id="A0A656QDX9"/>
<organism evidence="2 3">
    <name type="scientific">Caballeronia zhejiangensis</name>
    <dbReference type="NCBI Taxonomy" id="871203"/>
    <lineage>
        <taxon>Bacteria</taxon>
        <taxon>Pseudomonadati</taxon>
        <taxon>Pseudomonadota</taxon>
        <taxon>Betaproteobacteria</taxon>
        <taxon>Burkholderiales</taxon>
        <taxon>Burkholderiaceae</taxon>
        <taxon>Caballeronia</taxon>
    </lineage>
</organism>
<dbReference type="Gene3D" id="3.40.50.300">
    <property type="entry name" value="P-loop containing nucleotide triphosphate hydrolases"/>
    <property type="match status" value="1"/>
</dbReference>
<dbReference type="InterPro" id="IPR050678">
    <property type="entry name" value="DNA_Partitioning_ATPase"/>
</dbReference>
<accession>A0A656QDX9</accession>
<sequence>MAIKELSPPRKAIGIDQLIAIADRAEATLAQLRDDLLEPWPRKVAPMLTASRVAKLCKIERTQIQYLCTRGNKKGEYPTGTLTGNGRNREFTLAEAQQFVRLAGPYKARPDGAQGIAIAVGNFKGGVGKTTSAVAIAQGLTLHGHKVLLIDLDPQASTTTLMGYVPTPEVTEEMTVMPMVYEEQSDLAYSIIPSYWDNLDLIPACPALFGADFYLPNRQSKDPDYQFWQVLERAMGPIRAKYDVIVIDTPPSLAYLATSCFMSSDGLIVPLPPETLDYASSASFFRQFADLFKTLADDRSVAKEFAFINIFLSKVKPRVDATDIVRSWIQQTYPELLGRAEIQDSDVVKNAAAEFKTIYDVQALGAYARAIESFDAMVDEIESNLQSVWSTRALATQASKERAHAE</sequence>
<dbReference type="InterPro" id="IPR025669">
    <property type="entry name" value="AAA_dom"/>
</dbReference>
<evidence type="ECO:0000259" key="1">
    <source>
        <dbReference type="Pfam" id="PF13614"/>
    </source>
</evidence>
<evidence type="ECO:0000313" key="3">
    <source>
        <dbReference type="Proteomes" id="UP000027451"/>
    </source>
</evidence>
<dbReference type="SUPFAM" id="SSF52540">
    <property type="entry name" value="P-loop containing nucleoside triphosphate hydrolases"/>
    <property type="match status" value="1"/>
</dbReference>
<evidence type="ECO:0000313" key="2">
    <source>
        <dbReference type="EMBL" id="KDR28491.1"/>
    </source>
</evidence>